<keyword evidence="3" id="KW-1185">Reference proteome</keyword>
<evidence type="ECO:0000313" key="3">
    <source>
        <dbReference type="Proteomes" id="UP001437460"/>
    </source>
</evidence>
<dbReference type="SUPFAM" id="SSF69360">
    <property type="entry name" value="Cell wall binding repeat"/>
    <property type="match status" value="1"/>
</dbReference>
<accession>A0ABV1HJZ9</accession>
<organism evidence="2 3">
    <name type="scientific">Ventrimonas faecis</name>
    <dbReference type="NCBI Taxonomy" id="3133170"/>
    <lineage>
        <taxon>Bacteria</taxon>
        <taxon>Bacillati</taxon>
        <taxon>Bacillota</taxon>
        <taxon>Clostridia</taxon>
        <taxon>Lachnospirales</taxon>
        <taxon>Lachnospiraceae</taxon>
        <taxon>Ventrimonas</taxon>
    </lineage>
</organism>
<name>A0ABV1HJZ9_9FIRM</name>
<dbReference type="Pfam" id="PF01473">
    <property type="entry name" value="Choline_bind_1"/>
    <property type="match status" value="1"/>
</dbReference>
<evidence type="ECO:0000256" key="1">
    <source>
        <dbReference type="ARBA" id="ARBA00022737"/>
    </source>
</evidence>
<sequence length="285" mass="32583">MDYRDKLHKNTWFLTNPLRVALFTAGLMLLQYPVTALAAASTIEAGSGAVAETKPASTYGTTKVIASEETEAARANWVQEGDDWYYLLPDGSKNRQDLQFDNAIYKFNWNGSLKTAQWVPNTGGGAYPVFCYDEETQFLFDQLNDEKKDLYFDEYPDREDEYGNDEKRQYDRYAGFIMDEKLNQAAAHRLEAALANGYSGDAIPGEGTLKDYLAQISYRKNSSCRELYLRGREDADDAFDKLIGKTQDKYDSNGKRKDSLDYYRRIGMAHAEKDGEQYFMVILMR</sequence>
<reference evidence="2 3" key="1">
    <citation type="submission" date="2024-03" db="EMBL/GenBank/DDBJ databases">
        <title>Human intestinal bacterial collection.</title>
        <authorList>
            <person name="Pauvert C."/>
            <person name="Hitch T.C.A."/>
            <person name="Clavel T."/>
        </authorList>
    </citation>
    <scope>NUCLEOTIDE SEQUENCE [LARGE SCALE GENOMIC DNA]</scope>
    <source>
        <strain evidence="2 3">CLA-AP-H27</strain>
    </source>
</reference>
<proteinExistence type="predicted"/>
<dbReference type="Proteomes" id="UP001437460">
    <property type="component" value="Unassembled WGS sequence"/>
</dbReference>
<protein>
    <submittedName>
        <fullName evidence="2">Uncharacterized protein</fullName>
    </submittedName>
</protein>
<dbReference type="InterPro" id="IPR035940">
    <property type="entry name" value="CAP_sf"/>
</dbReference>
<evidence type="ECO:0000313" key="2">
    <source>
        <dbReference type="EMBL" id="MEQ2562641.1"/>
    </source>
</evidence>
<keyword evidence="1" id="KW-0677">Repeat</keyword>
<dbReference type="InterPro" id="IPR018337">
    <property type="entry name" value="Cell_wall/Cho-bd_repeat"/>
</dbReference>
<dbReference type="EMBL" id="JBBMFJ010000008">
    <property type="protein sequence ID" value="MEQ2562641.1"/>
    <property type="molecule type" value="Genomic_DNA"/>
</dbReference>
<gene>
    <name evidence="2" type="ORF">WMO41_05620</name>
</gene>
<dbReference type="RefSeq" id="WP_349228912.1">
    <property type="nucleotide sequence ID" value="NZ_JBBMFJ010000008.1"/>
</dbReference>
<comment type="caution">
    <text evidence="2">The sequence shown here is derived from an EMBL/GenBank/DDBJ whole genome shotgun (WGS) entry which is preliminary data.</text>
</comment>
<dbReference type="Gene3D" id="3.40.33.10">
    <property type="entry name" value="CAP"/>
    <property type="match status" value="1"/>
</dbReference>